<keyword evidence="5" id="KW-1185">Reference proteome</keyword>
<evidence type="ECO:0000313" key="5">
    <source>
        <dbReference type="Proteomes" id="UP000190890"/>
    </source>
</evidence>
<dbReference type="EMBL" id="LZZM01000125">
    <property type="protein sequence ID" value="OOM78534.1"/>
    <property type="molecule type" value="Genomic_DNA"/>
</dbReference>
<dbReference type="InterPro" id="IPR029039">
    <property type="entry name" value="Flavoprotein-like_sf"/>
</dbReference>
<dbReference type="SUPFAM" id="SSF52218">
    <property type="entry name" value="Flavoproteins"/>
    <property type="match status" value="1"/>
</dbReference>
<protein>
    <submittedName>
        <fullName evidence="4">2-amino-4-deoxychorismate dehydrogenase</fullName>
        <ecNumber evidence="4">1.3.99.24</ecNumber>
    </submittedName>
</protein>
<keyword evidence="2" id="KW-0288">FMN</keyword>
<gene>
    <name evidence="4" type="primary">sgcG_1</name>
    <name evidence="4" type="ORF">CLPUN_18960</name>
</gene>
<dbReference type="Gene3D" id="3.40.50.360">
    <property type="match status" value="1"/>
</dbReference>
<dbReference type="InterPro" id="IPR051796">
    <property type="entry name" value="ISF_SsuE-like"/>
</dbReference>
<dbReference type="RefSeq" id="WP_077847055.1">
    <property type="nucleotide sequence ID" value="NZ_LZZM01000125.1"/>
</dbReference>
<evidence type="ECO:0000256" key="1">
    <source>
        <dbReference type="ARBA" id="ARBA00022630"/>
    </source>
</evidence>
<dbReference type="GO" id="GO:0016491">
    <property type="term" value="F:oxidoreductase activity"/>
    <property type="evidence" value="ECO:0007669"/>
    <property type="project" value="UniProtKB-KW"/>
</dbReference>
<dbReference type="Proteomes" id="UP000190890">
    <property type="component" value="Unassembled WGS sequence"/>
</dbReference>
<keyword evidence="4" id="KW-0560">Oxidoreductase</keyword>
<dbReference type="InterPro" id="IPR005025">
    <property type="entry name" value="FMN_Rdtase-like_dom"/>
</dbReference>
<evidence type="ECO:0000256" key="2">
    <source>
        <dbReference type="ARBA" id="ARBA00022643"/>
    </source>
</evidence>
<keyword evidence="1" id="KW-0285">Flavoprotein</keyword>
<dbReference type="AlphaFoldDB" id="A0A1S8TLM3"/>
<accession>A0A1S8TLM3</accession>
<reference evidence="4 5" key="1">
    <citation type="submission" date="2016-05" db="EMBL/GenBank/DDBJ databases">
        <title>Microbial solvent formation.</title>
        <authorList>
            <person name="Poehlein A."/>
            <person name="Montoya Solano J.D."/>
            <person name="Flitsch S."/>
            <person name="Krabben P."/>
            <person name="Duerre P."/>
            <person name="Daniel R."/>
        </authorList>
    </citation>
    <scope>NUCLEOTIDE SEQUENCE [LARGE SCALE GENOMIC DNA]</scope>
    <source>
        <strain evidence="4 5">DSM 2619</strain>
    </source>
</reference>
<sequence length="311" mass="34372">MKILGISGGRKDGNNDSMCKEALMAAKEMGAEVEFVRLLDLDIKYCTGCTACVGALMTGKGNMCVLKDDFDWLLDKMLDADGIIFANPIFCKGTPSLFLTIRDRFGPRMDRGNNVVATKIAEATGGKAPDPRILKDKVVSYIGIGGSDWVTRFQCDSAIQALTPMWKVINNEVFPWSTGIVVDDDKVERVREIGINLAKAAQDIEKASYKGEEGVCPHCHSRNFYLDRDSTHAVCCMCGIEGQVKIVDGKVRFEFPEEQLEHAHDTLSGKLIHADDIKKTVAISMELKKSDDYAKSLENYKNFITAAKPEK</sequence>
<dbReference type="OrthoDB" id="9805976at2"/>
<evidence type="ECO:0000313" key="4">
    <source>
        <dbReference type="EMBL" id="OOM78534.1"/>
    </source>
</evidence>
<feature type="domain" description="NADPH-dependent FMN reductase-like" evidence="3">
    <location>
        <begin position="1"/>
        <end position="149"/>
    </location>
</feature>
<comment type="caution">
    <text evidence="4">The sequence shown here is derived from an EMBL/GenBank/DDBJ whole genome shotgun (WGS) entry which is preliminary data.</text>
</comment>
<evidence type="ECO:0000259" key="3">
    <source>
        <dbReference type="Pfam" id="PF03358"/>
    </source>
</evidence>
<dbReference type="PANTHER" id="PTHR43278">
    <property type="entry name" value="NAD(P)H-DEPENDENT FMN-CONTAINING OXIDOREDUCTASE YWQN-RELATED"/>
    <property type="match status" value="1"/>
</dbReference>
<dbReference type="PANTHER" id="PTHR43278:SF1">
    <property type="entry name" value="IRON-SULFUR FLAVOPROTEIN MJ1083"/>
    <property type="match status" value="1"/>
</dbReference>
<organism evidence="4 5">
    <name type="scientific">Clostridium puniceum</name>
    <dbReference type="NCBI Taxonomy" id="29367"/>
    <lineage>
        <taxon>Bacteria</taxon>
        <taxon>Bacillati</taxon>
        <taxon>Bacillota</taxon>
        <taxon>Clostridia</taxon>
        <taxon>Eubacteriales</taxon>
        <taxon>Clostridiaceae</taxon>
        <taxon>Clostridium</taxon>
    </lineage>
</organism>
<dbReference type="Pfam" id="PF03358">
    <property type="entry name" value="FMN_red"/>
    <property type="match status" value="1"/>
</dbReference>
<dbReference type="EC" id="1.3.99.24" evidence="4"/>
<proteinExistence type="predicted"/>
<dbReference type="STRING" id="29367.CLPUN_18960"/>
<name>A0A1S8TLM3_9CLOT</name>